<name>A0ABQ7SSU6_PHRPL</name>
<accession>A0ABQ7SSU6</accession>
<dbReference type="Gene3D" id="1.10.357.70">
    <property type="entry name" value="Exocyst complex component Sec6, C-terminal domain"/>
    <property type="match status" value="1"/>
</dbReference>
<dbReference type="PANTHER" id="PTHR21292">
    <property type="entry name" value="EXOCYST COMPLEX COMPONENT SEC6-RELATED"/>
    <property type="match status" value="1"/>
</dbReference>
<feature type="region of interest" description="Disordered" evidence="2">
    <location>
        <begin position="1"/>
        <end position="66"/>
    </location>
</feature>
<dbReference type="InterPro" id="IPR010326">
    <property type="entry name" value="EXOC3/Sec6"/>
</dbReference>
<proteinExistence type="inferred from homology"/>
<evidence type="ECO:0000313" key="4">
    <source>
        <dbReference type="Proteomes" id="UP000826234"/>
    </source>
</evidence>
<organism evidence="3 4">
    <name type="scientific">Phrynosoma platyrhinos</name>
    <name type="common">Desert horned lizard</name>
    <dbReference type="NCBI Taxonomy" id="52577"/>
    <lineage>
        <taxon>Eukaryota</taxon>
        <taxon>Metazoa</taxon>
        <taxon>Chordata</taxon>
        <taxon>Craniata</taxon>
        <taxon>Vertebrata</taxon>
        <taxon>Euteleostomi</taxon>
        <taxon>Lepidosauria</taxon>
        <taxon>Squamata</taxon>
        <taxon>Bifurcata</taxon>
        <taxon>Unidentata</taxon>
        <taxon>Episquamata</taxon>
        <taxon>Toxicofera</taxon>
        <taxon>Iguania</taxon>
        <taxon>Phrynosomatidae</taxon>
        <taxon>Phrynosomatinae</taxon>
        <taxon>Phrynosoma</taxon>
    </lineage>
</organism>
<dbReference type="EMBL" id="JAIPUX010003289">
    <property type="protein sequence ID" value="KAH0620342.1"/>
    <property type="molecule type" value="Genomic_DNA"/>
</dbReference>
<feature type="compositionally biased region" description="Low complexity" evidence="2">
    <location>
        <begin position="25"/>
        <end position="40"/>
    </location>
</feature>
<evidence type="ECO:0000256" key="1">
    <source>
        <dbReference type="ARBA" id="ARBA00009447"/>
    </source>
</evidence>
<comment type="caution">
    <text evidence="3">The sequence shown here is derived from an EMBL/GenBank/DDBJ whole genome shotgun (WGS) entry which is preliminary data.</text>
</comment>
<gene>
    <name evidence="3" type="ORF">JD844_020649</name>
</gene>
<evidence type="ECO:0008006" key="5">
    <source>
        <dbReference type="Google" id="ProtNLM"/>
    </source>
</evidence>
<dbReference type="PANTHER" id="PTHR21292:SF4">
    <property type="entry name" value="TUMOR NECROSIS FACTOR ALPHA-INDUCED PROTEIN 2"/>
    <property type="match status" value="1"/>
</dbReference>
<sequence>MIKAMPFFYSSPPKPDKKTKARKNVSASSESDPDSVSLESSTEESQFKSNMKSGNQSQDPEEFGSCPLQITGIVPCSPEEKKHKGLRKKIVKGLLHITGVKSNEKNKFKEPQKEESHPITAEQIRLLIKNQKFIEASQQLLVMEREANGDNLDGKTEEEKLDDQSEIEDLFGLLKQEVLTIVRSSISIAQSQPELLRNAVRAIVDQVKVDERSKSEEKALEKTVCSRSRKWKEDWTYSVQASVTERMEVPPLDGDASISTTAHSFLHMGRTMKEDLITVVQDIKPHYPEHFQVCHTYAKFYHHCFSSQLQTIAQFELGKKDTYLLLSWVENIYPNDIKHHPVLVKELEGANLESLLPSREIKQLESTHLANEVESIKRWLTQCLKVEALRWTQGVEPVKLNGHFHSELPIDVIQVIKYLPSMEHESVLKTLPQSWAQAFQLHFCLNSWVFCKGGTAGCAFPIMACSDYKANYSLFLFLSVCLSLSLSSYKKDLDIFIKENKQHPYYEATIIANINNSLYFRTHVEESTTSAQNDIKMKIFTTLDEIQNAGFNPLFKTFTRKKWVSCGDIMHEIIATTSHYISTFKTLKDPLYQRINCLLLLLQAIMEKIHFHLVREHITRLLRKKVSLRSPEQQNSLSDLVQKNASLLHTFCTQNGSNATWLNSALPSLAEIIKLQDTNAIMVEVSVLANRYPDISKKHLSAILYIKGNLSSSELKSILSVLDIGIYATLPPASLFSTIRVS</sequence>
<dbReference type="Pfam" id="PF06046">
    <property type="entry name" value="Sec6"/>
    <property type="match status" value="2"/>
</dbReference>
<feature type="compositionally biased region" description="Polar residues" evidence="2">
    <location>
        <begin position="43"/>
        <end position="58"/>
    </location>
</feature>
<reference evidence="3 4" key="1">
    <citation type="journal article" date="2022" name="Gigascience">
        <title>A chromosome-level genome assembly and annotation of the desert horned lizard, Phrynosoma platyrhinos, provides insight into chromosomal rearrangements among reptiles.</title>
        <authorList>
            <person name="Koochekian N."/>
            <person name="Ascanio A."/>
            <person name="Farleigh K."/>
            <person name="Card D.C."/>
            <person name="Schield D.R."/>
            <person name="Castoe T.A."/>
            <person name="Jezkova T."/>
        </authorList>
    </citation>
    <scope>NUCLEOTIDE SEQUENCE [LARGE SCALE GENOMIC DNA]</scope>
    <source>
        <strain evidence="3">NK-2021</strain>
    </source>
</reference>
<comment type="similarity">
    <text evidence="1">Belongs to the SEC6 family.</text>
</comment>
<keyword evidence="4" id="KW-1185">Reference proteome</keyword>
<evidence type="ECO:0000313" key="3">
    <source>
        <dbReference type="EMBL" id="KAH0620342.1"/>
    </source>
</evidence>
<dbReference type="Proteomes" id="UP000826234">
    <property type="component" value="Unassembled WGS sequence"/>
</dbReference>
<evidence type="ECO:0000256" key="2">
    <source>
        <dbReference type="SAM" id="MobiDB-lite"/>
    </source>
</evidence>
<dbReference type="InterPro" id="IPR042532">
    <property type="entry name" value="EXOC3/Sec6_C"/>
</dbReference>
<protein>
    <recommendedName>
        <fullName evidence="5">Tumor necrosis factor alpha-induced protein 2</fullName>
    </recommendedName>
</protein>